<proteinExistence type="predicted"/>
<sequence length="362" mass="40651">MKYTQVQGELDKSVIVEGKRKRHAVERMVINIDTPSRKPKIAAPGLGIALGDIPYVKETLEKTKCVMLKGMFRLCYGRVGNRASMKKELRTFTGFPFDDSDTQFQKRKAIAQKLSVAEVIRLFILIQIFLRVPHFSNNLISCSSFTQLQISNILMFLLKPTDLGKSPESLVKRKKGSKKRKRQTKKEAKKGDEVRCNHKIGIQYLHEMGKARKLGKKSEPKAKRQKKSEEVESSDGGGDSSDEEDNNDDSGGETENAHEKASVTKKSTAHNTGGAHKKTLSKGTDKHKKKETEHESKWGNGGPTDVELNAEIDMLLHTMDLSQATMKEMCVEIACKFPNLNMDKYKSALKQRIKTALDKLDA</sequence>
<evidence type="ECO:0000256" key="5">
    <source>
        <dbReference type="SAM" id="MobiDB-lite"/>
    </source>
</evidence>
<feature type="compositionally biased region" description="Acidic residues" evidence="5">
    <location>
        <begin position="240"/>
        <end position="252"/>
    </location>
</feature>
<evidence type="ECO:0000313" key="7">
    <source>
        <dbReference type="EMBL" id="VDK47726.1"/>
    </source>
</evidence>
<dbReference type="GO" id="GO:0003677">
    <property type="term" value="F:DNA binding"/>
    <property type="evidence" value="ECO:0007669"/>
    <property type="project" value="UniProtKB-KW"/>
</dbReference>
<name>A0A0M3JXP2_ANISI</name>
<dbReference type="Gene3D" id="1.10.10.60">
    <property type="entry name" value="Homeodomain-like"/>
    <property type="match status" value="1"/>
</dbReference>
<keyword evidence="8" id="KW-1185">Reference proteome</keyword>
<evidence type="ECO:0000259" key="6">
    <source>
        <dbReference type="PROSITE" id="PS51998"/>
    </source>
</evidence>
<dbReference type="Pfam" id="PF08766">
    <property type="entry name" value="DEK_C"/>
    <property type="match status" value="1"/>
</dbReference>
<dbReference type="SUPFAM" id="SSF109715">
    <property type="entry name" value="DEK C-terminal domain"/>
    <property type="match status" value="1"/>
</dbReference>
<dbReference type="PROSITE" id="PS51998">
    <property type="entry name" value="DEK_C"/>
    <property type="match status" value="1"/>
</dbReference>
<feature type="compositionally biased region" description="Basic residues" evidence="5">
    <location>
        <begin position="275"/>
        <end position="289"/>
    </location>
</feature>
<dbReference type="InterPro" id="IPR044198">
    <property type="entry name" value="DEK"/>
</dbReference>
<evidence type="ECO:0000313" key="9">
    <source>
        <dbReference type="WBParaSite" id="ASIM_0001313001-mRNA-1"/>
    </source>
</evidence>
<dbReference type="InterPro" id="IPR014876">
    <property type="entry name" value="DEK_C"/>
</dbReference>
<dbReference type="EMBL" id="UYRR01031215">
    <property type="protein sequence ID" value="VDK47726.1"/>
    <property type="molecule type" value="Genomic_DNA"/>
</dbReference>
<evidence type="ECO:0000256" key="4">
    <source>
        <dbReference type="ARBA" id="ARBA00023242"/>
    </source>
</evidence>
<dbReference type="Proteomes" id="UP000267096">
    <property type="component" value="Unassembled WGS sequence"/>
</dbReference>
<dbReference type="WBParaSite" id="ASIM_0001313001-mRNA-1">
    <property type="protein sequence ID" value="ASIM_0001313001-mRNA-1"/>
    <property type="gene ID" value="ASIM_0001313001"/>
</dbReference>
<evidence type="ECO:0000313" key="8">
    <source>
        <dbReference type="Proteomes" id="UP000267096"/>
    </source>
</evidence>
<dbReference type="GO" id="GO:2000779">
    <property type="term" value="P:regulation of double-strand break repair"/>
    <property type="evidence" value="ECO:0007669"/>
    <property type="project" value="TreeGrafter"/>
</dbReference>
<dbReference type="AlphaFoldDB" id="A0A0M3JXP2"/>
<protein>
    <submittedName>
        <fullName evidence="9">Protein DEK (inferred by orthology to a human protein)</fullName>
    </submittedName>
</protein>
<dbReference type="PANTHER" id="PTHR13468">
    <property type="entry name" value="DEK PROTEIN"/>
    <property type="match status" value="1"/>
</dbReference>
<accession>A0A0M3JXP2</accession>
<feature type="domain" description="DEK-C" evidence="6">
    <location>
        <begin position="302"/>
        <end position="358"/>
    </location>
</feature>
<keyword evidence="3" id="KW-0238">DNA-binding</keyword>
<dbReference type="GO" id="GO:0006325">
    <property type="term" value="P:chromatin organization"/>
    <property type="evidence" value="ECO:0007669"/>
    <property type="project" value="UniProtKB-KW"/>
</dbReference>
<evidence type="ECO:0000256" key="1">
    <source>
        <dbReference type="ARBA" id="ARBA00004123"/>
    </source>
</evidence>
<reference evidence="9" key="1">
    <citation type="submission" date="2017-02" db="UniProtKB">
        <authorList>
            <consortium name="WormBaseParasite"/>
        </authorList>
    </citation>
    <scope>IDENTIFICATION</scope>
</reference>
<dbReference type="PANTHER" id="PTHR13468:SF1">
    <property type="entry name" value="PROTEIN DEK"/>
    <property type="match status" value="1"/>
</dbReference>
<reference evidence="7 8" key="2">
    <citation type="submission" date="2018-11" db="EMBL/GenBank/DDBJ databases">
        <authorList>
            <consortium name="Pathogen Informatics"/>
        </authorList>
    </citation>
    <scope>NUCLEOTIDE SEQUENCE [LARGE SCALE GENOMIC DNA]</scope>
</reference>
<dbReference type="GO" id="GO:0042393">
    <property type="term" value="F:histone binding"/>
    <property type="evidence" value="ECO:0007669"/>
    <property type="project" value="TreeGrafter"/>
</dbReference>
<comment type="subcellular location">
    <subcellularLocation>
        <location evidence="1">Nucleus</location>
    </subcellularLocation>
</comment>
<gene>
    <name evidence="7" type="ORF">ASIM_LOCUS12596</name>
</gene>
<feature type="compositionally biased region" description="Basic and acidic residues" evidence="5">
    <location>
        <begin position="216"/>
        <end position="230"/>
    </location>
</feature>
<evidence type="ECO:0000256" key="2">
    <source>
        <dbReference type="ARBA" id="ARBA00022853"/>
    </source>
</evidence>
<organism evidence="9">
    <name type="scientific">Anisakis simplex</name>
    <name type="common">Herring worm</name>
    <dbReference type="NCBI Taxonomy" id="6269"/>
    <lineage>
        <taxon>Eukaryota</taxon>
        <taxon>Metazoa</taxon>
        <taxon>Ecdysozoa</taxon>
        <taxon>Nematoda</taxon>
        <taxon>Chromadorea</taxon>
        <taxon>Rhabditida</taxon>
        <taxon>Spirurina</taxon>
        <taxon>Ascaridomorpha</taxon>
        <taxon>Ascaridoidea</taxon>
        <taxon>Anisakidae</taxon>
        <taxon>Anisakis</taxon>
        <taxon>Anisakis simplex complex</taxon>
    </lineage>
</organism>
<keyword evidence="2" id="KW-0156">Chromatin regulator</keyword>
<feature type="compositionally biased region" description="Basic residues" evidence="5">
    <location>
        <begin position="172"/>
        <end position="184"/>
    </location>
</feature>
<keyword evidence="4" id="KW-0539">Nucleus</keyword>
<dbReference type="OrthoDB" id="10248551at2759"/>
<feature type="region of interest" description="Disordered" evidence="5">
    <location>
        <begin position="207"/>
        <end position="305"/>
    </location>
</feature>
<dbReference type="GO" id="GO:0005634">
    <property type="term" value="C:nucleus"/>
    <property type="evidence" value="ECO:0007669"/>
    <property type="project" value="UniProtKB-SubCell"/>
</dbReference>
<feature type="region of interest" description="Disordered" evidence="5">
    <location>
        <begin position="167"/>
        <end position="193"/>
    </location>
</feature>
<evidence type="ECO:0000256" key="3">
    <source>
        <dbReference type="ARBA" id="ARBA00023125"/>
    </source>
</evidence>